<dbReference type="InterPro" id="IPR001647">
    <property type="entry name" value="HTH_TetR"/>
</dbReference>
<dbReference type="InterPro" id="IPR036271">
    <property type="entry name" value="Tet_transcr_reg_TetR-rel_C_sf"/>
</dbReference>
<evidence type="ECO:0000259" key="5">
    <source>
        <dbReference type="PROSITE" id="PS50977"/>
    </source>
</evidence>
<evidence type="ECO:0000313" key="7">
    <source>
        <dbReference type="Proteomes" id="UP001596303"/>
    </source>
</evidence>
<keyword evidence="1" id="KW-0805">Transcription regulation</keyword>
<dbReference type="InterPro" id="IPR011075">
    <property type="entry name" value="TetR_C"/>
</dbReference>
<comment type="caution">
    <text evidence="6">The sequence shown here is derived from an EMBL/GenBank/DDBJ whole genome shotgun (WGS) entry which is preliminary data.</text>
</comment>
<dbReference type="PANTHER" id="PTHR30055">
    <property type="entry name" value="HTH-TYPE TRANSCRIPTIONAL REGULATOR RUTR"/>
    <property type="match status" value="1"/>
</dbReference>
<organism evidence="6 7">
    <name type="scientific">Ponticaulis profundi</name>
    <dbReference type="NCBI Taxonomy" id="2665222"/>
    <lineage>
        <taxon>Bacteria</taxon>
        <taxon>Pseudomonadati</taxon>
        <taxon>Pseudomonadota</taxon>
        <taxon>Alphaproteobacteria</taxon>
        <taxon>Hyphomonadales</taxon>
        <taxon>Hyphomonadaceae</taxon>
        <taxon>Ponticaulis</taxon>
    </lineage>
</organism>
<evidence type="ECO:0000256" key="3">
    <source>
        <dbReference type="ARBA" id="ARBA00023163"/>
    </source>
</evidence>
<evidence type="ECO:0000256" key="4">
    <source>
        <dbReference type="PROSITE-ProRule" id="PRU00335"/>
    </source>
</evidence>
<reference evidence="7" key="1">
    <citation type="journal article" date="2019" name="Int. J. Syst. Evol. Microbiol.">
        <title>The Global Catalogue of Microorganisms (GCM) 10K type strain sequencing project: providing services to taxonomists for standard genome sequencing and annotation.</title>
        <authorList>
            <consortium name="The Broad Institute Genomics Platform"/>
            <consortium name="The Broad Institute Genome Sequencing Center for Infectious Disease"/>
            <person name="Wu L."/>
            <person name="Ma J."/>
        </authorList>
    </citation>
    <scope>NUCLEOTIDE SEQUENCE [LARGE SCALE GENOMIC DNA]</scope>
    <source>
        <strain evidence="7">CGMCC-1.15741</strain>
    </source>
</reference>
<dbReference type="Proteomes" id="UP001596303">
    <property type="component" value="Unassembled WGS sequence"/>
</dbReference>
<dbReference type="Pfam" id="PF14514">
    <property type="entry name" value="TetR_C_9"/>
    <property type="match status" value="1"/>
</dbReference>
<keyword evidence="3" id="KW-0804">Transcription</keyword>
<keyword evidence="2 4" id="KW-0238">DNA-binding</keyword>
<dbReference type="InterPro" id="IPR009057">
    <property type="entry name" value="Homeodomain-like_sf"/>
</dbReference>
<sequence>MKSQAETEVESSQMDARAQLLEAASRIMRERDTLDFSLSDISEKANLNSALVKYYFGNKRGLLDALLERDVGPEVDQLKDLVRLPISPTRRLQIHIEALINLYFRLPYLNRLLMKLIREADDERAQEISNRFVKPITEAYAIIIAEGRARGEFKHIDPELFYFNIIGACDPFFSAGAVLKYCYGIEKTDDELRRRYIAQTSETLLNGILLKG</sequence>
<accession>A0ABW1SFZ6</accession>
<dbReference type="InterPro" id="IPR050109">
    <property type="entry name" value="HTH-type_TetR-like_transc_reg"/>
</dbReference>
<dbReference type="RefSeq" id="WP_377382118.1">
    <property type="nucleotide sequence ID" value="NZ_JBHSSW010000066.1"/>
</dbReference>
<protein>
    <submittedName>
        <fullName evidence="6">TetR family transcriptional regulator</fullName>
    </submittedName>
</protein>
<name>A0ABW1SFZ6_9PROT</name>
<proteinExistence type="predicted"/>
<dbReference type="EMBL" id="JBHSSW010000066">
    <property type="protein sequence ID" value="MFC6200134.1"/>
    <property type="molecule type" value="Genomic_DNA"/>
</dbReference>
<dbReference type="PANTHER" id="PTHR30055:SF181">
    <property type="entry name" value="BLR6905 PROTEIN"/>
    <property type="match status" value="1"/>
</dbReference>
<dbReference type="Pfam" id="PF00440">
    <property type="entry name" value="TetR_N"/>
    <property type="match status" value="1"/>
</dbReference>
<dbReference type="PROSITE" id="PS50977">
    <property type="entry name" value="HTH_TETR_2"/>
    <property type="match status" value="1"/>
</dbReference>
<feature type="DNA-binding region" description="H-T-H motif" evidence="4">
    <location>
        <begin position="37"/>
        <end position="56"/>
    </location>
</feature>
<keyword evidence="7" id="KW-1185">Reference proteome</keyword>
<evidence type="ECO:0000313" key="6">
    <source>
        <dbReference type="EMBL" id="MFC6200134.1"/>
    </source>
</evidence>
<dbReference type="SUPFAM" id="SSF46689">
    <property type="entry name" value="Homeodomain-like"/>
    <property type="match status" value="1"/>
</dbReference>
<dbReference type="Gene3D" id="1.10.357.10">
    <property type="entry name" value="Tetracycline Repressor, domain 2"/>
    <property type="match status" value="1"/>
</dbReference>
<evidence type="ECO:0000256" key="2">
    <source>
        <dbReference type="ARBA" id="ARBA00023125"/>
    </source>
</evidence>
<evidence type="ECO:0000256" key="1">
    <source>
        <dbReference type="ARBA" id="ARBA00023015"/>
    </source>
</evidence>
<gene>
    <name evidence="6" type="ORF">ACFQDM_18830</name>
</gene>
<feature type="domain" description="HTH tetR-type" evidence="5">
    <location>
        <begin position="14"/>
        <end position="74"/>
    </location>
</feature>
<dbReference type="SUPFAM" id="SSF48498">
    <property type="entry name" value="Tetracyclin repressor-like, C-terminal domain"/>
    <property type="match status" value="1"/>
</dbReference>